<name>A0A9X1TCL9_9BACT</name>
<keyword evidence="4 6" id="KW-1133">Transmembrane helix</keyword>
<sequence>MFKTFLKIACRHLWQTKLYAFINVTGLAIGTVCVLLAVIYLADEHGYDQFHAHNPNLYRITTTYTDEGKATTTGGTGQVQGPAFSAQIPEIRHYARIMGGDIYSDVRAGERALNVQLLFADSSFFDVFSFHLLHGHKNSALKSVHSVVLTEKTARKFFNRTDVVGRILQMDADPSAMRLGKPLVVSAVVENPPVNSSIQFDMLSPFAFLQVSFDDKNWLSAYLGTFVVLHPRANYEEVIGKFNRIHKMNTKSTKSVAYGLQRITDIHLNPQEVSNQNREAGIINGSKPIYSLIFLGLAAFILLMASINFINISIANAMRRAKEVGIRKATGSSRMAIMLQFLGESAIINILAFVCAIGITISVLSVYNQLADKQFTLTEIIKPSLMLALLGILSINIIVSGLYPAYLLANFNPITALNNRQKLSSDNLLGRGLLVFQFAIAIALGIATMVFYRQMQFIQSKTLGYNPHQIVKIRISGVRDVHQVTRRFRDLLKENPSIKHISLAGEFGFRDVQVGESKTLSYVRTIDEKYVDLMQIMIANGRNFSDQFRSDREFGVLVNEAFVKAAEIKNPVGAQIRPQSDFAENLTIIGITKDFHYGSFKQRIQPLIMPMSDRFGGDALWVKVEMKQQTEALALLERTFKKVLPGAVFNYNFLDQQNALEYKTEMRWQKIIGYATAISIAICCMGLFGLTHLSTARRTKETAIRMVLGATAAHIAILFSRSFLLAVAIAILCACPVSYYLLNLWLSDFAYRIDITWWMFAITGSLAFVLTLTTVSSQAFLAALKNPVSSLRAE</sequence>
<evidence type="ECO:0000256" key="2">
    <source>
        <dbReference type="ARBA" id="ARBA00022475"/>
    </source>
</evidence>
<feature type="transmembrane region" description="Helical" evidence="6">
    <location>
        <begin position="20"/>
        <end position="42"/>
    </location>
</feature>
<dbReference type="EMBL" id="JAJTTC010000001">
    <property type="protein sequence ID" value="MCF0060986.1"/>
    <property type="molecule type" value="Genomic_DNA"/>
</dbReference>
<keyword evidence="2" id="KW-1003">Cell membrane</keyword>
<dbReference type="InterPro" id="IPR050250">
    <property type="entry name" value="Macrolide_Exporter_MacB"/>
</dbReference>
<keyword evidence="5 6" id="KW-0472">Membrane</keyword>
<dbReference type="PANTHER" id="PTHR30572">
    <property type="entry name" value="MEMBRANE COMPONENT OF TRANSPORTER-RELATED"/>
    <property type="match status" value="1"/>
</dbReference>
<evidence type="ECO:0000256" key="5">
    <source>
        <dbReference type="ARBA" id="ARBA00023136"/>
    </source>
</evidence>
<gene>
    <name evidence="9" type="ORF">LXM26_05745</name>
</gene>
<dbReference type="Pfam" id="PF02687">
    <property type="entry name" value="FtsX"/>
    <property type="match status" value="2"/>
</dbReference>
<comment type="caution">
    <text evidence="9">The sequence shown here is derived from an EMBL/GenBank/DDBJ whole genome shotgun (WGS) entry which is preliminary data.</text>
</comment>
<evidence type="ECO:0000256" key="3">
    <source>
        <dbReference type="ARBA" id="ARBA00022692"/>
    </source>
</evidence>
<dbReference type="Pfam" id="PF12704">
    <property type="entry name" value="MacB_PCD"/>
    <property type="match status" value="2"/>
</dbReference>
<keyword evidence="3 6" id="KW-0812">Transmembrane</keyword>
<feature type="transmembrane region" description="Helical" evidence="6">
    <location>
        <begin position="428"/>
        <end position="452"/>
    </location>
</feature>
<feature type="domain" description="MacB-like periplasmic core" evidence="8">
    <location>
        <begin position="21"/>
        <end position="241"/>
    </location>
</feature>
<keyword evidence="10" id="KW-1185">Reference proteome</keyword>
<feature type="transmembrane region" description="Helical" evidence="6">
    <location>
        <begin position="671"/>
        <end position="690"/>
    </location>
</feature>
<feature type="transmembrane region" description="Helical" evidence="6">
    <location>
        <begin position="289"/>
        <end position="310"/>
    </location>
</feature>
<protein>
    <submittedName>
        <fullName evidence="9">ABC transporter permease</fullName>
    </submittedName>
</protein>
<feature type="transmembrane region" description="Helical" evidence="6">
    <location>
        <begin position="724"/>
        <end position="745"/>
    </location>
</feature>
<dbReference type="PANTHER" id="PTHR30572:SF18">
    <property type="entry name" value="ABC-TYPE MACROLIDE FAMILY EXPORT SYSTEM PERMEASE COMPONENT 2"/>
    <property type="match status" value="1"/>
</dbReference>
<organism evidence="9 10">
    <name type="scientific">Dyadobacter chenwenxiniae</name>
    <dbReference type="NCBI Taxonomy" id="2906456"/>
    <lineage>
        <taxon>Bacteria</taxon>
        <taxon>Pseudomonadati</taxon>
        <taxon>Bacteroidota</taxon>
        <taxon>Cytophagia</taxon>
        <taxon>Cytophagales</taxon>
        <taxon>Spirosomataceae</taxon>
        <taxon>Dyadobacter</taxon>
    </lineage>
</organism>
<dbReference type="GO" id="GO:0022857">
    <property type="term" value="F:transmembrane transporter activity"/>
    <property type="evidence" value="ECO:0007669"/>
    <property type="project" value="TreeGrafter"/>
</dbReference>
<accession>A0A9X1TCL9</accession>
<feature type="domain" description="ABC3 transporter permease C-terminal" evidence="7">
    <location>
        <begin position="676"/>
        <end position="775"/>
    </location>
</feature>
<dbReference type="Proteomes" id="UP001139000">
    <property type="component" value="Unassembled WGS sequence"/>
</dbReference>
<evidence type="ECO:0000313" key="10">
    <source>
        <dbReference type="Proteomes" id="UP001139000"/>
    </source>
</evidence>
<comment type="subcellular location">
    <subcellularLocation>
        <location evidence="1">Cell membrane</location>
        <topology evidence="1">Multi-pass membrane protein</topology>
    </subcellularLocation>
</comment>
<feature type="domain" description="ABC3 transporter permease C-terminal" evidence="7">
    <location>
        <begin position="297"/>
        <end position="413"/>
    </location>
</feature>
<dbReference type="RefSeq" id="WP_234654041.1">
    <property type="nucleotide sequence ID" value="NZ_CP094997.1"/>
</dbReference>
<evidence type="ECO:0000259" key="7">
    <source>
        <dbReference type="Pfam" id="PF02687"/>
    </source>
</evidence>
<dbReference type="AlphaFoldDB" id="A0A9X1TCL9"/>
<dbReference type="GO" id="GO:0005886">
    <property type="term" value="C:plasma membrane"/>
    <property type="evidence" value="ECO:0007669"/>
    <property type="project" value="UniProtKB-SubCell"/>
</dbReference>
<feature type="transmembrane region" description="Helical" evidence="6">
    <location>
        <begin position="387"/>
        <end position="408"/>
    </location>
</feature>
<evidence type="ECO:0000256" key="4">
    <source>
        <dbReference type="ARBA" id="ARBA00022989"/>
    </source>
</evidence>
<feature type="transmembrane region" description="Helical" evidence="6">
    <location>
        <begin position="757"/>
        <end position="784"/>
    </location>
</feature>
<evidence type="ECO:0000256" key="6">
    <source>
        <dbReference type="SAM" id="Phobius"/>
    </source>
</evidence>
<feature type="transmembrane region" description="Helical" evidence="6">
    <location>
        <begin position="346"/>
        <end position="367"/>
    </location>
</feature>
<evidence type="ECO:0000256" key="1">
    <source>
        <dbReference type="ARBA" id="ARBA00004651"/>
    </source>
</evidence>
<evidence type="ECO:0000259" key="8">
    <source>
        <dbReference type="Pfam" id="PF12704"/>
    </source>
</evidence>
<proteinExistence type="predicted"/>
<dbReference type="InterPro" id="IPR003838">
    <property type="entry name" value="ABC3_permease_C"/>
</dbReference>
<evidence type="ECO:0000313" key="9">
    <source>
        <dbReference type="EMBL" id="MCF0060986.1"/>
    </source>
</evidence>
<dbReference type="InterPro" id="IPR025857">
    <property type="entry name" value="MacB_PCD"/>
</dbReference>
<reference evidence="9" key="1">
    <citation type="submission" date="2021-12" db="EMBL/GenBank/DDBJ databases">
        <title>Novel species in genus Dyadobacter.</title>
        <authorList>
            <person name="Ma C."/>
        </authorList>
    </citation>
    <scope>NUCLEOTIDE SEQUENCE</scope>
    <source>
        <strain evidence="9">LJ419</strain>
    </source>
</reference>
<feature type="domain" description="MacB-like periplasmic core" evidence="8">
    <location>
        <begin position="439"/>
        <end position="633"/>
    </location>
</feature>